<name>A0ABV4AVE7_9GAMM</name>
<comment type="caution">
    <text evidence="5">The sequence shown here is derived from an EMBL/GenBank/DDBJ whole genome shotgun (WGS) entry which is preliminary data.</text>
</comment>
<keyword evidence="6" id="KW-1185">Reference proteome</keyword>
<dbReference type="NCBIfam" id="TIGR00929">
    <property type="entry name" value="VirB4_CagE"/>
    <property type="match status" value="1"/>
</dbReference>
<dbReference type="Proteomes" id="UP001562159">
    <property type="component" value="Unassembled WGS sequence"/>
</dbReference>
<dbReference type="Gene3D" id="3.40.50.300">
    <property type="entry name" value="P-loop containing nucleotide triphosphate hydrolases"/>
    <property type="match status" value="1"/>
</dbReference>
<reference evidence="5 6" key="1">
    <citation type="submission" date="2024-07" db="EMBL/GenBank/DDBJ databases">
        <title>Molecular mechanisms and environmental adaptations of flagellar loss and biofilm growth of Rhodanobacter under environmental stress.</title>
        <authorList>
            <person name="Chen M."/>
        </authorList>
    </citation>
    <scope>NUCLEOTIDE SEQUENCE [LARGE SCALE GENOMIC DNA]</scope>
    <source>
        <strain evidence="5 6">RS22</strain>
    </source>
</reference>
<dbReference type="InterPro" id="IPR051162">
    <property type="entry name" value="T4SS_component"/>
</dbReference>
<organism evidence="5 6">
    <name type="scientific">Rhodanobacter humi</name>
    <dbReference type="NCBI Taxonomy" id="1888173"/>
    <lineage>
        <taxon>Bacteria</taxon>
        <taxon>Pseudomonadati</taxon>
        <taxon>Pseudomonadota</taxon>
        <taxon>Gammaproteobacteria</taxon>
        <taxon>Lysobacterales</taxon>
        <taxon>Rhodanobacteraceae</taxon>
        <taxon>Rhodanobacter</taxon>
    </lineage>
</organism>
<comment type="similarity">
    <text evidence="1">Belongs to the TrbE/VirB4 family.</text>
</comment>
<dbReference type="InterPro" id="IPR027417">
    <property type="entry name" value="P-loop_NTPase"/>
</dbReference>
<sequence>MSALPKYFNQVNGERASAPFIPFSAHVSPNTIITKDGDFMRIWKVGGVTHESADPADVQLRMDGLNTMLRSIGKDGDHVAIWTHQVRRKTSDRLVAAFENAFCKGLDDKYYDSLAGYRMMANELYLTLVYRPAPSRAERSLVKASRRSLDQILQDQRVALRKLDDLAFQVEAQMRKYDLNELTCYDDPKAGTCSEMLTFLHFLLTGQWQKVRLPRVPLDEYLGNAQIFAGTETIELRTPVRSRYAQGMDFLDYTAGTEPGFLNDLMYQDYEYVLTQSFSFKSKVDAQKALEKQQKQLQNTEDGSAQQMMEISVAVDQLIQGEFVMGEYHFTLLVFGDTVDEVRENITSAMAICSERGFTPALVNIATEAAFWAQLPCNWFYRPRVPLITSKNFAGLSSFHNFLSGKRDGNPWGQAVSLLKTPSGQPLYMNFHYAKGDEDAFDKKLLGNTRIIGQSGAGKTVLMNFLLCQAQKFKYKAPKGYTDVFFDKDRGAELAVRAIGGKYLAIKNGEPTGFNPFQMESTPENLGFLEELVKFLVTRDGSRISAVDDQRISEAVKTVMAMPKSLRRLSIVLQNITEGTSKEERENSVVRRLAKWCVDDGYGKRGALWWVLDNVEDKIDFTTHTSYGFDGTDFLDNADVRTPISMYLLHRMETVIDGRRFIYFMDEAWKWVDDPAFSEFAGNKQLTIRKQNGLGVFATQMPSSLLKSPIAAQLVQQVATEIYLPNPKADFHEYTEGFKVTEAEFEIIKSLGEESRMFLVKQGHNSALAHLDLSPTRDEDGKVIVDFDDELSILSGSSDNIEMLDQILSEVGEDPDRWVPVFHERRKARRANSKS</sequence>
<dbReference type="Pfam" id="PF03135">
    <property type="entry name" value="CagE_TrbE_VirB"/>
    <property type="match status" value="1"/>
</dbReference>
<keyword evidence="2" id="KW-0547">Nucleotide-binding</keyword>
<proteinExistence type="inferred from homology"/>
<evidence type="ECO:0000256" key="3">
    <source>
        <dbReference type="ARBA" id="ARBA00022840"/>
    </source>
</evidence>
<dbReference type="InterPro" id="IPR004346">
    <property type="entry name" value="CagE_TrbE_VirB"/>
</dbReference>
<feature type="domain" description="CagE TrbE VirB component of type IV transporter system central" evidence="4">
    <location>
        <begin position="185"/>
        <end position="384"/>
    </location>
</feature>
<dbReference type="EMBL" id="JBGBPY010000002">
    <property type="protein sequence ID" value="MEY2184367.1"/>
    <property type="molecule type" value="Genomic_DNA"/>
</dbReference>
<dbReference type="SUPFAM" id="SSF52540">
    <property type="entry name" value="P-loop containing nucleoside triphosphate hydrolases"/>
    <property type="match status" value="1"/>
</dbReference>
<evidence type="ECO:0000313" key="6">
    <source>
        <dbReference type="Proteomes" id="UP001562159"/>
    </source>
</evidence>
<accession>A0ABV4AVE7</accession>
<keyword evidence="3" id="KW-0067">ATP-binding</keyword>
<evidence type="ECO:0000256" key="1">
    <source>
        <dbReference type="ARBA" id="ARBA00006512"/>
    </source>
</evidence>
<evidence type="ECO:0000256" key="2">
    <source>
        <dbReference type="ARBA" id="ARBA00022741"/>
    </source>
</evidence>
<dbReference type="InterPro" id="IPR018145">
    <property type="entry name" value="CagE_TrbE_VirB_cntrl_dom"/>
</dbReference>
<dbReference type="PANTHER" id="PTHR30121:SF12">
    <property type="entry name" value="TYPE IV SECRETION SYSTEM PROTEIN CAGE"/>
    <property type="match status" value="1"/>
</dbReference>
<gene>
    <name evidence="5" type="ORF">AB7878_18315</name>
</gene>
<evidence type="ECO:0000259" key="4">
    <source>
        <dbReference type="Pfam" id="PF03135"/>
    </source>
</evidence>
<evidence type="ECO:0000313" key="5">
    <source>
        <dbReference type="EMBL" id="MEY2184367.1"/>
    </source>
</evidence>
<protein>
    <submittedName>
        <fullName evidence="5">VirB4 family type IV secretion/conjugal transfer ATPase</fullName>
    </submittedName>
</protein>
<dbReference type="PANTHER" id="PTHR30121">
    <property type="entry name" value="UNCHARACTERIZED PROTEIN YJGR-RELATED"/>
    <property type="match status" value="1"/>
</dbReference>